<feature type="transmembrane region" description="Helical" evidence="1">
    <location>
        <begin position="176"/>
        <end position="197"/>
    </location>
</feature>
<accession>A0A8B7ZZ85</accession>
<keyword evidence="1" id="KW-1133">Transmembrane helix</keyword>
<dbReference type="RefSeq" id="XP_022108896.1">
    <property type="nucleotide sequence ID" value="XM_022253204.1"/>
</dbReference>
<feature type="transmembrane region" description="Helical" evidence="1">
    <location>
        <begin position="116"/>
        <end position="138"/>
    </location>
</feature>
<evidence type="ECO:0000256" key="1">
    <source>
        <dbReference type="SAM" id="Phobius"/>
    </source>
</evidence>
<keyword evidence="2" id="KW-1185">Reference proteome</keyword>
<dbReference type="GO" id="GO:0016020">
    <property type="term" value="C:membrane"/>
    <property type="evidence" value="ECO:0007669"/>
    <property type="project" value="TreeGrafter"/>
</dbReference>
<feature type="transmembrane region" description="Helical" evidence="1">
    <location>
        <begin position="41"/>
        <end position="60"/>
    </location>
</feature>
<reference evidence="3" key="1">
    <citation type="submission" date="2025-08" db="UniProtKB">
        <authorList>
            <consortium name="RefSeq"/>
        </authorList>
    </citation>
    <scope>IDENTIFICATION</scope>
</reference>
<dbReference type="OMA" id="SYFAPGH"/>
<proteinExistence type="predicted"/>
<dbReference type="KEGG" id="aplc:110989083"/>
<evidence type="ECO:0000313" key="3">
    <source>
        <dbReference type="RefSeq" id="XP_022108896.1"/>
    </source>
</evidence>
<dbReference type="PANTHER" id="PTHR12242">
    <property type="entry name" value="OS02G0130600 PROTEIN-RELATED"/>
    <property type="match status" value="1"/>
</dbReference>
<dbReference type="InterPro" id="IPR049352">
    <property type="entry name" value="Rost"/>
</dbReference>
<protein>
    <submittedName>
        <fullName evidence="3">Protein rolling stone-like</fullName>
    </submittedName>
</protein>
<dbReference type="Proteomes" id="UP000694845">
    <property type="component" value="Unplaced"/>
</dbReference>
<keyword evidence="1" id="KW-0812">Transmembrane</keyword>
<sequence length="266" mass="30638">MAIGYRCYRPKLADFGLTTKDSSVFYSAQWTKWPRFHYVFVLYRILVALYVLGIFIMVLVHDVRLRGGQSFVYLTMLAFIVVFIYLMVAGFVAWLDGIILRARNHEVMAIRHKIQWFFFNVTIDTNLIVTILYWSFLYSPEQNPPSFRNFNVHATPAIITTLDLFLTAIPVRFLHFIYPLGFAISYIVMTLIFWAAGGRTPSGPIYPFLDYDDDPGLAAGGICGAIALGFVVHCAFWCIYKFRVWVWTKCRGDQISDELSIIDTPM</sequence>
<dbReference type="OrthoDB" id="419711at2759"/>
<feature type="transmembrane region" description="Helical" evidence="1">
    <location>
        <begin position="72"/>
        <end position="95"/>
    </location>
</feature>
<keyword evidence="1" id="KW-0472">Membrane</keyword>
<dbReference type="AlphaFoldDB" id="A0A8B7ZZ85"/>
<evidence type="ECO:0000313" key="2">
    <source>
        <dbReference type="Proteomes" id="UP000694845"/>
    </source>
</evidence>
<feature type="transmembrane region" description="Helical" evidence="1">
    <location>
        <begin position="217"/>
        <end position="240"/>
    </location>
</feature>
<dbReference type="GeneID" id="110989083"/>
<name>A0A8B7ZZ85_ACAPL</name>
<gene>
    <name evidence="3" type="primary">LOC110989083</name>
</gene>
<dbReference type="Pfam" id="PF21534">
    <property type="entry name" value="Rost"/>
    <property type="match status" value="1"/>
</dbReference>
<dbReference type="PANTHER" id="PTHR12242:SF49">
    <property type="entry name" value="HEADBUTT, ISOFORM E"/>
    <property type="match status" value="1"/>
</dbReference>
<feature type="transmembrane region" description="Helical" evidence="1">
    <location>
        <begin position="150"/>
        <end position="169"/>
    </location>
</feature>
<organism evidence="2 3">
    <name type="scientific">Acanthaster planci</name>
    <name type="common">Crown-of-thorns starfish</name>
    <dbReference type="NCBI Taxonomy" id="133434"/>
    <lineage>
        <taxon>Eukaryota</taxon>
        <taxon>Metazoa</taxon>
        <taxon>Echinodermata</taxon>
        <taxon>Eleutherozoa</taxon>
        <taxon>Asterozoa</taxon>
        <taxon>Asteroidea</taxon>
        <taxon>Valvatacea</taxon>
        <taxon>Valvatida</taxon>
        <taxon>Acanthasteridae</taxon>
        <taxon>Acanthaster</taxon>
    </lineage>
</organism>